<evidence type="ECO:0000256" key="4">
    <source>
        <dbReference type="PIRNR" id="PIRNR001365"/>
    </source>
</evidence>
<dbReference type="PANTHER" id="PTHR12128">
    <property type="entry name" value="DIHYDRODIPICOLINATE SYNTHASE"/>
    <property type="match status" value="1"/>
</dbReference>
<reference evidence="7 8" key="1">
    <citation type="submission" date="2007-08" db="EMBL/GenBank/DDBJ databases">
        <title>Complete sequence of Thermotoga lettingae TMO.</title>
        <authorList>
            <consortium name="US DOE Joint Genome Institute"/>
            <person name="Copeland A."/>
            <person name="Lucas S."/>
            <person name="Lapidus A."/>
            <person name="Barry K."/>
            <person name="Glavina del Rio T."/>
            <person name="Dalin E."/>
            <person name="Tice H."/>
            <person name="Pitluck S."/>
            <person name="Foster B."/>
            <person name="Bruce D."/>
            <person name="Schmutz J."/>
            <person name="Larimer F."/>
            <person name="Land M."/>
            <person name="Hauser L."/>
            <person name="Kyrpides N."/>
            <person name="Mikhailova N."/>
            <person name="Nelson K."/>
            <person name="Gogarten J.P."/>
            <person name="Noll K."/>
            <person name="Richardson P."/>
        </authorList>
    </citation>
    <scope>NUCLEOTIDE SEQUENCE [LARGE SCALE GENOMIC DNA]</scope>
    <source>
        <strain evidence="8">ATCC BAA-301 / DSM 14385 / NBRC 107922 / TMO</strain>
    </source>
</reference>
<name>A8F364_PSELT</name>
<dbReference type="PRINTS" id="PR00146">
    <property type="entry name" value="DHPICSNTHASE"/>
</dbReference>
<dbReference type="HOGENOM" id="CLU_049343_5_1_0"/>
<dbReference type="STRING" id="416591.Tlet_0025"/>
<dbReference type="PROSITE" id="PS00665">
    <property type="entry name" value="DHDPS_1"/>
    <property type="match status" value="1"/>
</dbReference>
<comment type="similarity">
    <text evidence="1 4">Belongs to the DapA family.</text>
</comment>
<proteinExistence type="inferred from homology"/>
<feature type="binding site" evidence="6">
    <location>
        <position position="208"/>
    </location>
    <ligand>
        <name>pyruvate</name>
        <dbReference type="ChEBI" id="CHEBI:15361"/>
    </ligand>
</feature>
<evidence type="ECO:0000256" key="5">
    <source>
        <dbReference type="PIRSR" id="PIRSR001365-1"/>
    </source>
</evidence>
<feature type="active site" description="Schiff-base intermediate with substrate" evidence="5">
    <location>
        <position position="166"/>
    </location>
</feature>
<dbReference type="GO" id="GO:0008840">
    <property type="term" value="F:4-hydroxy-tetrahydrodipicolinate synthase activity"/>
    <property type="evidence" value="ECO:0007669"/>
    <property type="project" value="TreeGrafter"/>
</dbReference>
<evidence type="ECO:0000256" key="3">
    <source>
        <dbReference type="ARBA" id="ARBA00023270"/>
    </source>
</evidence>
<accession>A8F364</accession>
<feature type="active site" description="Proton donor/acceptor" evidence="5">
    <location>
        <position position="137"/>
    </location>
</feature>
<dbReference type="Proteomes" id="UP000002016">
    <property type="component" value="Chromosome"/>
</dbReference>
<sequence>MKRLSGVTVAALTPLTDDGTQVDHEAIKEYVDFLIQKGVHGIFALGTTGEGLLLTVEERKKALESFIKAVSGRATLIAHCGALRFEEVKELLSHAKSSGADGAAIVSPFYYKYRSDEIVEFFLRATENVEDFPIYLYNIPGLTGNWITPKIANQIHEKNPNIVGVKDSSGDLLHVLSLINDTYQDFDVVVGCDRAFLSILQMGAKGCVSGPAAVFPEFFVRLYEQFKKGDIEGARQTQRKLTKLSLALGDGASIPILKTVLSWRGINAGGCRSPLKILNETELQKLKISIETVLEEVKLTF</sequence>
<evidence type="ECO:0000256" key="1">
    <source>
        <dbReference type="ARBA" id="ARBA00007592"/>
    </source>
</evidence>
<dbReference type="PROSITE" id="PS00666">
    <property type="entry name" value="DHDPS_2"/>
    <property type="match status" value="1"/>
</dbReference>
<organism evidence="7 8">
    <name type="scientific">Pseudothermotoga lettingae (strain ATCC BAA-301 / DSM 14385 / NBRC 107922 / TMO)</name>
    <name type="common">Thermotoga lettingae</name>
    <dbReference type="NCBI Taxonomy" id="416591"/>
    <lineage>
        <taxon>Bacteria</taxon>
        <taxon>Thermotogati</taxon>
        <taxon>Thermotogota</taxon>
        <taxon>Thermotogae</taxon>
        <taxon>Thermotogales</taxon>
        <taxon>Thermotogaceae</taxon>
        <taxon>Pseudothermotoga</taxon>
    </lineage>
</organism>
<dbReference type="InterPro" id="IPR002220">
    <property type="entry name" value="DapA-like"/>
</dbReference>
<dbReference type="InterPro" id="IPR013785">
    <property type="entry name" value="Aldolase_TIM"/>
</dbReference>
<keyword evidence="8" id="KW-1185">Reference proteome</keyword>
<keyword evidence="3" id="KW-0704">Schiff base</keyword>
<dbReference type="InterPro" id="IPR020625">
    <property type="entry name" value="Schiff_base-form_aldolases_AS"/>
</dbReference>
<dbReference type="AlphaFoldDB" id="A8F364"/>
<reference evidence="7 8" key="2">
    <citation type="journal article" date="2009" name="Proc. Natl. Acad. Sci. U.S.A.">
        <title>On the chimeric nature, thermophilic origin, and phylogenetic placement of the Thermotogales.</title>
        <authorList>
            <person name="Zhaxybayeva O."/>
            <person name="Swithers K.S."/>
            <person name="Lapierre P."/>
            <person name="Fournier G.P."/>
            <person name="Bickhart D.M."/>
            <person name="DeBoy R.T."/>
            <person name="Nelson K.E."/>
            <person name="Nesbo C.L."/>
            <person name="Doolittle W.F."/>
            <person name="Gogarten J.P."/>
            <person name="Noll K.M."/>
        </authorList>
    </citation>
    <scope>NUCLEOTIDE SEQUENCE [LARGE SCALE GENOMIC DNA]</scope>
    <source>
        <strain evidence="8">ATCC BAA-301 / DSM 14385 / NBRC 107922 / TMO</strain>
    </source>
</reference>
<dbReference type="KEGG" id="tle:Tlet_0025"/>
<evidence type="ECO:0000313" key="7">
    <source>
        <dbReference type="EMBL" id="ABV32598.1"/>
    </source>
</evidence>
<dbReference type="PIRSF" id="PIRSF001365">
    <property type="entry name" value="DHDPS"/>
    <property type="match status" value="1"/>
</dbReference>
<dbReference type="SUPFAM" id="SSF51569">
    <property type="entry name" value="Aldolase"/>
    <property type="match status" value="1"/>
</dbReference>
<dbReference type="SMART" id="SM01130">
    <property type="entry name" value="DHDPS"/>
    <property type="match status" value="1"/>
</dbReference>
<evidence type="ECO:0000256" key="2">
    <source>
        <dbReference type="ARBA" id="ARBA00023239"/>
    </source>
</evidence>
<feature type="binding site" evidence="6">
    <location>
        <position position="48"/>
    </location>
    <ligand>
        <name>pyruvate</name>
        <dbReference type="ChEBI" id="CHEBI:15361"/>
    </ligand>
</feature>
<dbReference type="Gene3D" id="3.20.20.70">
    <property type="entry name" value="Aldolase class I"/>
    <property type="match status" value="1"/>
</dbReference>
<protein>
    <submittedName>
        <fullName evidence="7">Dihydrodipicolinate synthetase</fullName>
    </submittedName>
</protein>
<dbReference type="RefSeq" id="WP_012002079.1">
    <property type="nucleotide sequence ID" value="NC_009828.1"/>
</dbReference>
<dbReference type="InterPro" id="IPR020624">
    <property type="entry name" value="Schiff_base-form_aldolases_CS"/>
</dbReference>
<dbReference type="GO" id="GO:0044281">
    <property type="term" value="P:small molecule metabolic process"/>
    <property type="evidence" value="ECO:0007669"/>
    <property type="project" value="UniProtKB-ARBA"/>
</dbReference>
<keyword evidence="2 4" id="KW-0456">Lyase</keyword>
<dbReference type="EMBL" id="CP000812">
    <property type="protein sequence ID" value="ABV32598.1"/>
    <property type="molecule type" value="Genomic_DNA"/>
</dbReference>
<gene>
    <name evidence="7" type="ordered locus">Tlet_0025</name>
</gene>
<evidence type="ECO:0000256" key="6">
    <source>
        <dbReference type="PIRSR" id="PIRSR001365-2"/>
    </source>
</evidence>
<dbReference type="CDD" id="cd00408">
    <property type="entry name" value="DHDPS-like"/>
    <property type="match status" value="1"/>
</dbReference>
<dbReference type="eggNOG" id="COG0329">
    <property type="taxonomic scope" value="Bacteria"/>
</dbReference>
<dbReference type="OrthoDB" id="9771791at2"/>
<dbReference type="PANTHER" id="PTHR12128:SF66">
    <property type="entry name" value="4-HYDROXY-2-OXOGLUTARATE ALDOLASE, MITOCHONDRIAL"/>
    <property type="match status" value="1"/>
</dbReference>
<evidence type="ECO:0000313" key="8">
    <source>
        <dbReference type="Proteomes" id="UP000002016"/>
    </source>
</evidence>
<dbReference type="Pfam" id="PF00701">
    <property type="entry name" value="DHDPS"/>
    <property type="match status" value="1"/>
</dbReference>